<evidence type="ECO:0000313" key="2">
    <source>
        <dbReference type="Proteomes" id="UP000231469"/>
    </source>
</evidence>
<dbReference type="AlphaFoldDB" id="A0A2M7VL75"/>
<name>A0A2M7VL75_9BACT</name>
<reference evidence="2" key="1">
    <citation type="submission" date="2017-09" db="EMBL/GenBank/DDBJ databases">
        <title>Depth-based differentiation of microbial function through sediment-hosted aquifers and enrichment of novel symbionts in the deep terrestrial subsurface.</title>
        <authorList>
            <person name="Probst A.J."/>
            <person name="Ladd B."/>
            <person name="Jarett J.K."/>
            <person name="Geller-Mcgrath D.E."/>
            <person name="Sieber C.M.K."/>
            <person name="Emerson J.B."/>
            <person name="Anantharaman K."/>
            <person name="Thomas B.C."/>
            <person name="Malmstrom R."/>
            <person name="Stieglmeier M."/>
            <person name="Klingl A."/>
            <person name="Woyke T."/>
            <person name="Ryan C.M."/>
            <person name="Banfield J.F."/>
        </authorList>
    </citation>
    <scope>NUCLEOTIDE SEQUENCE [LARGE SCALE GENOMIC DNA]</scope>
</reference>
<dbReference type="Proteomes" id="UP000231469">
    <property type="component" value="Unassembled WGS sequence"/>
</dbReference>
<dbReference type="EMBL" id="PFPS01000038">
    <property type="protein sequence ID" value="PJA02419.1"/>
    <property type="molecule type" value="Genomic_DNA"/>
</dbReference>
<accession>A0A2M7VL75</accession>
<proteinExistence type="predicted"/>
<organism evidence="1 2">
    <name type="scientific">bacterium (Candidatus Gribaldobacteria) CG_4_10_14_0_2_um_filter_36_18</name>
    <dbReference type="NCBI Taxonomy" id="2014264"/>
    <lineage>
        <taxon>Bacteria</taxon>
        <taxon>Candidatus Gribaldobacteria</taxon>
    </lineage>
</organism>
<comment type="caution">
    <text evidence="1">The sequence shown here is derived from an EMBL/GenBank/DDBJ whole genome shotgun (WGS) entry which is preliminary data.</text>
</comment>
<evidence type="ECO:0000313" key="1">
    <source>
        <dbReference type="EMBL" id="PJA02419.1"/>
    </source>
</evidence>
<gene>
    <name evidence="1" type="ORF">COX73_00845</name>
</gene>
<sequence length="83" mass="10212">MIIFTRHARNKFKILKRHKFLIIEKQVLRTIEKPDLIDKSRLPLLIAQRKIDREYVLRVVYKQEFGIIKVITFYPGRRKQYDK</sequence>
<protein>
    <submittedName>
        <fullName evidence="1">DUF4258 domain-containing protein</fullName>
    </submittedName>
</protein>